<organism evidence="1 2">
    <name type="scientific">Mycena metata</name>
    <dbReference type="NCBI Taxonomy" id="1033252"/>
    <lineage>
        <taxon>Eukaryota</taxon>
        <taxon>Fungi</taxon>
        <taxon>Dikarya</taxon>
        <taxon>Basidiomycota</taxon>
        <taxon>Agaricomycotina</taxon>
        <taxon>Agaricomycetes</taxon>
        <taxon>Agaricomycetidae</taxon>
        <taxon>Agaricales</taxon>
        <taxon>Marasmiineae</taxon>
        <taxon>Mycenaceae</taxon>
        <taxon>Mycena</taxon>
    </lineage>
</organism>
<protein>
    <submittedName>
        <fullName evidence="1">Uncharacterized protein</fullName>
    </submittedName>
</protein>
<dbReference type="Proteomes" id="UP001215598">
    <property type="component" value="Unassembled WGS sequence"/>
</dbReference>
<reference evidence="1" key="1">
    <citation type="submission" date="2023-03" db="EMBL/GenBank/DDBJ databases">
        <title>Massive genome expansion in bonnet fungi (Mycena s.s.) driven by repeated elements and novel gene families across ecological guilds.</title>
        <authorList>
            <consortium name="Lawrence Berkeley National Laboratory"/>
            <person name="Harder C.B."/>
            <person name="Miyauchi S."/>
            <person name="Viragh M."/>
            <person name="Kuo A."/>
            <person name="Thoen E."/>
            <person name="Andreopoulos B."/>
            <person name="Lu D."/>
            <person name="Skrede I."/>
            <person name="Drula E."/>
            <person name="Henrissat B."/>
            <person name="Morin E."/>
            <person name="Kohler A."/>
            <person name="Barry K."/>
            <person name="LaButti K."/>
            <person name="Morin E."/>
            <person name="Salamov A."/>
            <person name="Lipzen A."/>
            <person name="Mereny Z."/>
            <person name="Hegedus B."/>
            <person name="Baldrian P."/>
            <person name="Stursova M."/>
            <person name="Weitz H."/>
            <person name="Taylor A."/>
            <person name="Grigoriev I.V."/>
            <person name="Nagy L.G."/>
            <person name="Martin F."/>
            <person name="Kauserud H."/>
        </authorList>
    </citation>
    <scope>NUCLEOTIDE SEQUENCE</scope>
    <source>
        <strain evidence="1">CBHHK182m</strain>
    </source>
</reference>
<evidence type="ECO:0000313" key="2">
    <source>
        <dbReference type="Proteomes" id="UP001215598"/>
    </source>
</evidence>
<proteinExistence type="predicted"/>
<accession>A0AAD7IT92</accession>
<dbReference type="AlphaFoldDB" id="A0AAD7IT92"/>
<dbReference type="EMBL" id="JARKIB010000073">
    <property type="protein sequence ID" value="KAJ7748385.1"/>
    <property type="molecule type" value="Genomic_DNA"/>
</dbReference>
<comment type="caution">
    <text evidence="1">The sequence shown here is derived from an EMBL/GenBank/DDBJ whole genome shotgun (WGS) entry which is preliminary data.</text>
</comment>
<keyword evidence="2" id="KW-1185">Reference proteome</keyword>
<sequence length="175" mass="19416">MALTLTFVDRKLVDSSVIGPDGGVHYTTGSTDGSRGLKFTTITAASGLVGSINWREALFVIDGVEKKWDELKSQSGRKFGPQRQWNWENEPYTFKYQNYAKELLATPSSSADAGTVRFTTCDAGSVREKENAVLYFPEEVQDETQRMFLLMAILQTEISRQAMAKKMGIDAVASL</sequence>
<name>A0AAD7IT92_9AGAR</name>
<gene>
    <name evidence="1" type="ORF">B0H16DRAFT_1725570</name>
</gene>
<evidence type="ECO:0000313" key="1">
    <source>
        <dbReference type="EMBL" id="KAJ7748385.1"/>
    </source>
</evidence>